<evidence type="ECO:0000256" key="2">
    <source>
        <dbReference type="SAM" id="Phobius"/>
    </source>
</evidence>
<dbReference type="KEGG" id="cga:Celgi_1092"/>
<evidence type="ECO:0000259" key="3">
    <source>
        <dbReference type="Pfam" id="PF03816"/>
    </source>
</evidence>
<comment type="similarity">
    <text evidence="1">Belongs to the LytR/CpsA/Psr (LCP) family.</text>
</comment>
<sequence>MAGPAAPRPRRRLRWTLVVVALVLVLMLAWPIGLVMWADGKIQRTEALSGAPGTVGTTYLLTGSDSRKDGGVKDDGTTGERSDTILLLHVPESGPTALISLPRDTYVEIPGHGPGKINAAFAYGGAPLLVKTVEKFTGLTVDHYAQIGMAGVKDVVDAVGGVRLCYDDDVNDRDSHLKWKAGCHVADGTVALQFARMRKADPQGDIGRAKRQRQVVGAVLGKVDPKSLVLHPSQQVSLITAATGSLTVDESAGVLDLGRLALAFKAANGKDGITGTPPIADLDYRPGGVGSTVLLDPEETPTFFRQIRDGKLPPGKVGGLD</sequence>
<dbReference type="InterPro" id="IPR050922">
    <property type="entry name" value="LytR/CpsA/Psr_CW_biosynth"/>
</dbReference>
<evidence type="ECO:0000313" key="5">
    <source>
        <dbReference type="Proteomes" id="UP000000485"/>
    </source>
</evidence>
<dbReference type="NCBIfam" id="TIGR00350">
    <property type="entry name" value="lytR_cpsA_psr"/>
    <property type="match status" value="1"/>
</dbReference>
<protein>
    <submittedName>
        <fullName evidence="4">Cell envelope-related transcriptional attenuator</fullName>
    </submittedName>
</protein>
<reference evidence="5" key="1">
    <citation type="submission" date="2011-04" db="EMBL/GenBank/DDBJ databases">
        <title>Complete sequence of Cellvibrio gilvus ATCC 13127.</title>
        <authorList>
            <person name="Lucas S."/>
            <person name="Han J."/>
            <person name="Lapidus A."/>
            <person name="Cheng J.-F."/>
            <person name="Goodwin L."/>
            <person name="Pitluck S."/>
            <person name="Peters L."/>
            <person name="Munk A."/>
            <person name="Detter J.C."/>
            <person name="Han C."/>
            <person name="Tapia R."/>
            <person name="Land M."/>
            <person name="Hauser L."/>
            <person name="Kyrpides N."/>
            <person name="Ivanova N."/>
            <person name="Ovchinnikova G."/>
            <person name="Pagani I."/>
            <person name="Mead D."/>
            <person name="Brumm P."/>
            <person name="Woyke T."/>
        </authorList>
    </citation>
    <scope>NUCLEOTIDE SEQUENCE [LARGE SCALE GENOMIC DNA]</scope>
    <source>
        <strain evidence="5">ATCC 13127 / NRRL B-14078</strain>
    </source>
</reference>
<gene>
    <name evidence="4" type="ordered locus">Celgi_1092</name>
</gene>
<dbReference type="PANTHER" id="PTHR33392:SF6">
    <property type="entry name" value="POLYISOPRENYL-TEICHOIC ACID--PEPTIDOGLYCAN TEICHOIC ACID TRANSFERASE TAGU"/>
    <property type="match status" value="1"/>
</dbReference>
<dbReference type="STRING" id="593907.Celgi_1092"/>
<dbReference type="eggNOG" id="COG1316">
    <property type="taxonomic scope" value="Bacteria"/>
</dbReference>
<dbReference type="HOGENOM" id="CLU_016455_0_1_11"/>
<dbReference type="InterPro" id="IPR004474">
    <property type="entry name" value="LytR_CpsA_psr"/>
</dbReference>
<organism evidence="4 5">
    <name type="scientific">Cellulomonas gilvus (strain ATCC 13127 / NRRL B-14078)</name>
    <name type="common">Cellvibrio gilvus</name>
    <dbReference type="NCBI Taxonomy" id="593907"/>
    <lineage>
        <taxon>Bacteria</taxon>
        <taxon>Bacillati</taxon>
        <taxon>Actinomycetota</taxon>
        <taxon>Actinomycetes</taxon>
        <taxon>Micrococcales</taxon>
        <taxon>Cellulomonadaceae</taxon>
        <taxon>Cellulomonas</taxon>
    </lineage>
</organism>
<accession>F8A164</accession>
<dbReference type="Pfam" id="PF03816">
    <property type="entry name" value="LytR_cpsA_psr"/>
    <property type="match status" value="1"/>
</dbReference>
<dbReference type="RefSeq" id="WP_013883130.1">
    <property type="nucleotide sequence ID" value="NC_015671.1"/>
</dbReference>
<evidence type="ECO:0000256" key="1">
    <source>
        <dbReference type="ARBA" id="ARBA00006068"/>
    </source>
</evidence>
<feature type="transmembrane region" description="Helical" evidence="2">
    <location>
        <begin position="15"/>
        <end position="38"/>
    </location>
</feature>
<dbReference type="Proteomes" id="UP000000485">
    <property type="component" value="Chromosome"/>
</dbReference>
<dbReference type="AlphaFoldDB" id="F8A164"/>
<keyword evidence="2" id="KW-0812">Transmembrane</keyword>
<dbReference type="Gene3D" id="3.40.630.190">
    <property type="entry name" value="LCP protein"/>
    <property type="match status" value="1"/>
</dbReference>
<evidence type="ECO:0000313" key="4">
    <source>
        <dbReference type="EMBL" id="AEI11611.1"/>
    </source>
</evidence>
<keyword evidence="2" id="KW-1133">Transmembrane helix</keyword>
<keyword evidence="2" id="KW-0472">Membrane</keyword>
<proteinExistence type="inferred from homology"/>
<name>F8A164_CELGA</name>
<keyword evidence="5" id="KW-1185">Reference proteome</keyword>
<dbReference type="EMBL" id="CP002665">
    <property type="protein sequence ID" value="AEI11611.1"/>
    <property type="molecule type" value="Genomic_DNA"/>
</dbReference>
<feature type="domain" description="Cell envelope-related transcriptional attenuator" evidence="3">
    <location>
        <begin position="81"/>
        <end position="223"/>
    </location>
</feature>
<dbReference type="PANTHER" id="PTHR33392">
    <property type="entry name" value="POLYISOPRENYL-TEICHOIC ACID--PEPTIDOGLYCAN TEICHOIC ACID TRANSFERASE TAGU"/>
    <property type="match status" value="1"/>
</dbReference>